<proteinExistence type="predicted"/>
<dbReference type="AlphaFoldDB" id="A0A1X2GD10"/>
<dbReference type="InterPro" id="IPR020843">
    <property type="entry name" value="ER"/>
</dbReference>
<dbReference type="Proteomes" id="UP000242146">
    <property type="component" value="Unassembled WGS sequence"/>
</dbReference>
<feature type="domain" description="Enoyl reductase (ER)" evidence="1">
    <location>
        <begin position="38"/>
        <end position="284"/>
    </location>
</feature>
<reference evidence="2 3" key="1">
    <citation type="submission" date="2016-07" db="EMBL/GenBank/DDBJ databases">
        <title>Pervasive Adenine N6-methylation of Active Genes in Fungi.</title>
        <authorList>
            <consortium name="DOE Joint Genome Institute"/>
            <person name="Mondo S.J."/>
            <person name="Dannebaum R.O."/>
            <person name="Kuo R.C."/>
            <person name="Labutti K."/>
            <person name="Haridas S."/>
            <person name="Kuo A."/>
            <person name="Salamov A."/>
            <person name="Ahrendt S.R."/>
            <person name="Lipzen A."/>
            <person name="Sullivan W."/>
            <person name="Andreopoulos W.B."/>
            <person name="Clum A."/>
            <person name="Lindquist E."/>
            <person name="Daum C."/>
            <person name="Ramamoorthy G.K."/>
            <person name="Gryganskyi A."/>
            <person name="Culley D."/>
            <person name="Magnuson J.K."/>
            <person name="James T.Y."/>
            <person name="O'Malley M.A."/>
            <person name="Stajich J.E."/>
            <person name="Spatafora J.W."/>
            <person name="Visel A."/>
            <person name="Grigoriev I.V."/>
        </authorList>
    </citation>
    <scope>NUCLEOTIDE SEQUENCE [LARGE SCALE GENOMIC DNA]</scope>
    <source>
        <strain evidence="2 3">NRRL 3301</strain>
    </source>
</reference>
<dbReference type="SMART" id="SM00829">
    <property type="entry name" value="PKS_ER"/>
    <property type="match status" value="1"/>
</dbReference>
<dbReference type="Pfam" id="PF00107">
    <property type="entry name" value="ADH_zinc_N"/>
    <property type="match status" value="1"/>
</dbReference>
<dbReference type="OrthoDB" id="449487at2759"/>
<protein>
    <submittedName>
        <fullName evidence="2">NAD(P)-binding protein</fullName>
    </submittedName>
</protein>
<keyword evidence="3" id="KW-1185">Reference proteome</keyword>
<name>A0A1X2GD10_9FUNG</name>
<organism evidence="2 3">
    <name type="scientific">Hesseltinella vesiculosa</name>
    <dbReference type="NCBI Taxonomy" id="101127"/>
    <lineage>
        <taxon>Eukaryota</taxon>
        <taxon>Fungi</taxon>
        <taxon>Fungi incertae sedis</taxon>
        <taxon>Mucoromycota</taxon>
        <taxon>Mucoromycotina</taxon>
        <taxon>Mucoromycetes</taxon>
        <taxon>Mucorales</taxon>
        <taxon>Cunninghamellaceae</taxon>
        <taxon>Hesseltinella</taxon>
    </lineage>
</organism>
<dbReference type="EMBL" id="MCGT01000022">
    <property type="protein sequence ID" value="ORX50954.1"/>
    <property type="molecule type" value="Genomic_DNA"/>
</dbReference>
<dbReference type="InterPro" id="IPR011032">
    <property type="entry name" value="GroES-like_sf"/>
</dbReference>
<evidence type="ECO:0000259" key="1">
    <source>
        <dbReference type="SMART" id="SM00829"/>
    </source>
</evidence>
<dbReference type="SUPFAM" id="SSF50129">
    <property type="entry name" value="GroES-like"/>
    <property type="match status" value="1"/>
</dbReference>
<evidence type="ECO:0000313" key="3">
    <source>
        <dbReference type="Proteomes" id="UP000242146"/>
    </source>
</evidence>
<dbReference type="InterPro" id="IPR052711">
    <property type="entry name" value="Zinc_ADH-like"/>
</dbReference>
<dbReference type="InterPro" id="IPR036291">
    <property type="entry name" value="NAD(P)-bd_dom_sf"/>
</dbReference>
<gene>
    <name evidence="2" type="ORF">DM01DRAFT_1337562</name>
</gene>
<dbReference type="PANTHER" id="PTHR45033">
    <property type="match status" value="1"/>
</dbReference>
<evidence type="ECO:0000313" key="2">
    <source>
        <dbReference type="EMBL" id="ORX50954.1"/>
    </source>
</evidence>
<dbReference type="Gene3D" id="3.90.180.10">
    <property type="entry name" value="Medium-chain alcohol dehydrogenases, catalytic domain"/>
    <property type="match status" value="1"/>
</dbReference>
<dbReference type="Gene3D" id="3.40.50.720">
    <property type="entry name" value="NAD(P)-binding Rossmann-like Domain"/>
    <property type="match status" value="1"/>
</dbReference>
<dbReference type="GO" id="GO:0016491">
    <property type="term" value="F:oxidoreductase activity"/>
    <property type="evidence" value="ECO:0007669"/>
    <property type="project" value="InterPro"/>
</dbReference>
<sequence length="295" mass="30706">MYPGIKHGSVVGSDAVGTVQGGKLGAFKHGDRVLINPGVGWESDERGPESRYIILGLLPAIGTLTDAVAVNTDELVACPGHLTTEEAAALPLAGLTAYRAVFTKGLVKAGDHVLITGIGGGVALFALQFAVAAGAHVYVTSSSPKKIEQAVKMGAKGGVNYKDKNCLNDLKTMLGSAQISAVIDGAGGPLGDKYSRVMRVGGSIVTYGQTAGPSPFSMGTVLKNIDVKGSTMGSRAEFQKMVAFVDAKKLRPVVSRVWEQLTAESLEEAIETMSNGDQFGKLVIKIDGRPHSPKL</sequence>
<dbReference type="PANTHER" id="PTHR45033:SF3">
    <property type="entry name" value="DEHYDROGENASE, PUTATIVE (AFU_ORTHOLOGUE AFUA_2G13270)-RELATED"/>
    <property type="match status" value="1"/>
</dbReference>
<dbReference type="InterPro" id="IPR013149">
    <property type="entry name" value="ADH-like_C"/>
</dbReference>
<dbReference type="STRING" id="101127.A0A1X2GD10"/>
<comment type="caution">
    <text evidence="2">The sequence shown here is derived from an EMBL/GenBank/DDBJ whole genome shotgun (WGS) entry which is preliminary data.</text>
</comment>
<dbReference type="SUPFAM" id="SSF51735">
    <property type="entry name" value="NAD(P)-binding Rossmann-fold domains"/>
    <property type="match status" value="1"/>
</dbReference>
<accession>A0A1X2GD10</accession>